<dbReference type="SMART" id="SM00357">
    <property type="entry name" value="CSP"/>
    <property type="match status" value="2"/>
</dbReference>
<dbReference type="InterPro" id="IPR022966">
    <property type="entry name" value="RNase_II/R_CS"/>
</dbReference>
<feature type="compositionally biased region" description="Low complexity" evidence="9">
    <location>
        <begin position="809"/>
        <end position="824"/>
    </location>
</feature>
<dbReference type="InterPro" id="IPR013223">
    <property type="entry name" value="RNase_B_OB_dom"/>
</dbReference>
<feature type="compositionally biased region" description="Low complexity" evidence="9">
    <location>
        <begin position="853"/>
        <end position="864"/>
    </location>
</feature>
<dbReference type="SMART" id="SM00955">
    <property type="entry name" value="RNB"/>
    <property type="match status" value="1"/>
</dbReference>
<evidence type="ECO:0000256" key="5">
    <source>
        <dbReference type="ARBA" id="ARBA00022801"/>
    </source>
</evidence>
<dbReference type="STRING" id="1616788.AR543_03680"/>
<dbReference type="InterPro" id="IPR003029">
    <property type="entry name" value="S1_domain"/>
</dbReference>
<organism evidence="11 12">
    <name type="scientific">Paenibacillus bovis</name>
    <dbReference type="NCBI Taxonomy" id="1616788"/>
    <lineage>
        <taxon>Bacteria</taxon>
        <taxon>Bacillati</taxon>
        <taxon>Bacillota</taxon>
        <taxon>Bacilli</taxon>
        <taxon>Bacillales</taxon>
        <taxon>Paenibacillaceae</taxon>
        <taxon>Paenibacillus</taxon>
    </lineage>
</organism>
<dbReference type="NCBIfam" id="TIGR00358">
    <property type="entry name" value="3_prime_RNase"/>
    <property type="match status" value="1"/>
</dbReference>
<dbReference type="Pfam" id="PF17876">
    <property type="entry name" value="CSD2"/>
    <property type="match status" value="1"/>
</dbReference>
<dbReference type="GO" id="GO:0005829">
    <property type="term" value="C:cytosol"/>
    <property type="evidence" value="ECO:0007669"/>
    <property type="project" value="TreeGrafter"/>
</dbReference>
<dbReference type="NCBIfam" id="TIGR02063">
    <property type="entry name" value="RNase_R"/>
    <property type="match status" value="1"/>
</dbReference>
<protein>
    <recommendedName>
        <fullName evidence="8">Ribonuclease R</fullName>
        <shortName evidence="8">RNase R</shortName>
        <ecNumber evidence="8">3.1.13.1</ecNumber>
    </recommendedName>
</protein>
<dbReference type="GO" id="GO:0006402">
    <property type="term" value="P:mRNA catabolic process"/>
    <property type="evidence" value="ECO:0007669"/>
    <property type="project" value="TreeGrafter"/>
</dbReference>
<proteinExistence type="inferred from homology"/>
<feature type="compositionally biased region" description="Basic and acidic residues" evidence="9">
    <location>
        <begin position="719"/>
        <end position="733"/>
    </location>
</feature>
<keyword evidence="7 8" id="KW-0694">RNA-binding</keyword>
<dbReference type="PROSITE" id="PS50126">
    <property type="entry name" value="S1"/>
    <property type="match status" value="1"/>
</dbReference>
<dbReference type="GO" id="GO:0008859">
    <property type="term" value="F:exoribonuclease II activity"/>
    <property type="evidence" value="ECO:0007669"/>
    <property type="project" value="UniProtKB-UniRule"/>
</dbReference>
<dbReference type="SMART" id="SM00316">
    <property type="entry name" value="S1"/>
    <property type="match status" value="1"/>
</dbReference>
<dbReference type="OrthoDB" id="9764149at2"/>
<dbReference type="EMBL" id="CP013023">
    <property type="protein sequence ID" value="ANF95215.1"/>
    <property type="molecule type" value="Genomic_DNA"/>
</dbReference>
<dbReference type="PANTHER" id="PTHR23355">
    <property type="entry name" value="RIBONUCLEASE"/>
    <property type="match status" value="1"/>
</dbReference>
<dbReference type="PROSITE" id="PS01175">
    <property type="entry name" value="RIBONUCLEASE_II"/>
    <property type="match status" value="1"/>
</dbReference>
<evidence type="ECO:0000256" key="7">
    <source>
        <dbReference type="ARBA" id="ARBA00022884"/>
    </source>
</evidence>
<keyword evidence="5 8" id="KW-0378">Hydrolase</keyword>
<keyword evidence="6 8" id="KW-0269">Exonuclease</keyword>
<evidence type="ECO:0000256" key="6">
    <source>
        <dbReference type="ARBA" id="ARBA00022839"/>
    </source>
</evidence>
<dbReference type="KEGG" id="pbv:AR543_03680"/>
<feature type="compositionally biased region" description="Basic residues" evidence="9">
    <location>
        <begin position="874"/>
        <end position="888"/>
    </location>
</feature>
<dbReference type="InterPro" id="IPR040476">
    <property type="entry name" value="CSD2"/>
</dbReference>
<evidence type="ECO:0000259" key="10">
    <source>
        <dbReference type="PROSITE" id="PS50126"/>
    </source>
</evidence>
<dbReference type="GO" id="GO:0003723">
    <property type="term" value="F:RNA binding"/>
    <property type="evidence" value="ECO:0007669"/>
    <property type="project" value="UniProtKB-UniRule"/>
</dbReference>
<keyword evidence="4 8" id="KW-0540">Nuclease</keyword>
<evidence type="ECO:0000256" key="9">
    <source>
        <dbReference type="SAM" id="MobiDB-lite"/>
    </source>
</evidence>
<dbReference type="InterPro" id="IPR012340">
    <property type="entry name" value="NA-bd_OB-fold"/>
</dbReference>
<comment type="subcellular location">
    <subcellularLocation>
        <location evidence="2 8">Cytoplasm</location>
    </subcellularLocation>
</comment>
<dbReference type="Pfam" id="PF00575">
    <property type="entry name" value="S1"/>
    <property type="match status" value="1"/>
</dbReference>
<feature type="region of interest" description="Disordered" evidence="9">
    <location>
        <begin position="706"/>
        <end position="888"/>
    </location>
</feature>
<dbReference type="InterPro" id="IPR050180">
    <property type="entry name" value="RNR_Ribonuclease"/>
</dbReference>
<dbReference type="PANTHER" id="PTHR23355:SF9">
    <property type="entry name" value="DIS3-LIKE EXONUCLEASE 2"/>
    <property type="match status" value="1"/>
</dbReference>
<dbReference type="HAMAP" id="MF_01895">
    <property type="entry name" value="RNase_R"/>
    <property type="match status" value="1"/>
</dbReference>
<dbReference type="InterPro" id="IPR004476">
    <property type="entry name" value="RNase_II/RNase_R"/>
</dbReference>
<dbReference type="AlphaFoldDB" id="A0A172ZC42"/>
<evidence type="ECO:0000256" key="4">
    <source>
        <dbReference type="ARBA" id="ARBA00022722"/>
    </source>
</evidence>
<dbReference type="RefSeq" id="WP_060531926.1">
    <property type="nucleotide sequence ID" value="NZ_CP013023.1"/>
</dbReference>
<comment type="similarity">
    <text evidence="8">Belongs to the RNR ribonuclease family. RNase R subfamily.</text>
</comment>
<dbReference type="Pfam" id="PF08206">
    <property type="entry name" value="OB_RNB"/>
    <property type="match status" value="1"/>
</dbReference>
<name>A0A172ZC42_9BACL</name>
<evidence type="ECO:0000313" key="11">
    <source>
        <dbReference type="EMBL" id="ANF95215.1"/>
    </source>
</evidence>
<evidence type="ECO:0000256" key="1">
    <source>
        <dbReference type="ARBA" id="ARBA00001849"/>
    </source>
</evidence>
<dbReference type="EC" id="3.1.13.1" evidence="8"/>
<reference evidence="12" key="1">
    <citation type="submission" date="2015-10" db="EMBL/GenBank/DDBJ databases">
        <title>Genome of Paenibacillus bovis sp. nov.</title>
        <authorList>
            <person name="Wu Z."/>
            <person name="Gao C."/>
            <person name="Liu Z."/>
            <person name="Zheng H."/>
        </authorList>
    </citation>
    <scope>NUCLEOTIDE SEQUENCE [LARGE SCALE GENOMIC DNA]</scope>
    <source>
        <strain evidence="12">BD3526</strain>
    </source>
</reference>
<comment type="catalytic activity">
    <reaction evidence="1 8">
        <text>Exonucleolytic cleavage in the 3'- to 5'-direction to yield nucleoside 5'-phosphates.</text>
        <dbReference type="EC" id="3.1.13.1"/>
    </reaction>
</comment>
<dbReference type="Gene3D" id="2.40.50.140">
    <property type="entry name" value="Nucleic acid-binding proteins"/>
    <property type="match status" value="3"/>
</dbReference>
<dbReference type="Proteomes" id="UP000078148">
    <property type="component" value="Chromosome"/>
</dbReference>
<keyword evidence="12" id="KW-1185">Reference proteome</keyword>
<accession>A0A172ZC42</accession>
<dbReference type="InterPro" id="IPR001900">
    <property type="entry name" value="RNase_II/R"/>
</dbReference>
<sequence length="888" mass="98735">MITEEQLLTFMRTDAYKPMTYQELEEHFQIEDASDFKELVKLLNKLEDAGDIVVNNANAYGVPERMDLVRGRIQAHAKGFAFLIPEDREHGDVYINANDLNTAMNGDTVFVKVTSRNTSGGRMEGVVVRVLVRKNTRIVGVFQALDTYAFVLPDDKRINRDIFIPKESFGGAVDGEKVVAEIINYPEGRAAAEGRVIEVLGHKDDPGVDIISIIRKHQLPEAFPDEVMDEAQAAPDEITQEEIIQQGRRDLRGKNIVTIDGEDAKDLDDAVNVERLENGNYRLGVHIADVGYYVREGSMLDNEAYNRGCSVYLVDRVIPMLPHRLSNGICSLNPQVDRLTLSCEMEFDENMKVVNHDIFTSVIKTKERMTYKNVRRILEDEDPELLERYAPLIDDFKLMRELAMQLRDKRIRRGAVDFDFEESKIILDESGKPIDIVKRERSVAEQIIEEFMLAANETVAEHFHWLKVPFLYRIHENPDQEKLQGFLAFAANFGHAVKGTGNLIHPRALQQLLEQIKGEKEETVISTMMLRSMKQAKYSAESTGHFGLAAEYYSHFTSPIRRYPDLVIHRVIREVIENGGSGLTPERQAYLESRMADIAQQSSERERVAVDAERDTDQLKKAEYMLDKVGQEFEGIISSVTGFGMFIELENTVEGLIRLGMLTDDYYHFDDQHMILLGERTSRIFRIGDNITIRVANVNMDDHTIDFELPDMPKSNRRSGGDRGARGGGDRGGRGGQGGQNGEKRSGGRGKNKNAKKAERFGKAAKAAKGAKTDKPAKAAPAAASTPATPATGETAAAGKRKRKKDKGIAFSSSNASSPPARSFGFGSGKGGYDSPVISNKKGSGRKKKATDAGPGSAVSPAAPKGEAGSGAGRPRRRKKKNKPQSPE</sequence>
<keyword evidence="3 8" id="KW-0963">Cytoplasm</keyword>
<feature type="compositionally biased region" description="Low complexity" evidence="9">
    <location>
        <begin position="778"/>
        <end position="798"/>
    </location>
</feature>
<evidence type="ECO:0000256" key="3">
    <source>
        <dbReference type="ARBA" id="ARBA00022490"/>
    </source>
</evidence>
<dbReference type="InterPro" id="IPR011129">
    <property type="entry name" value="CSD"/>
</dbReference>
<evidence type="ECO:0000256" key="8">
    <source>
        <dbReference type="HAMAP-Rule" id="MF_01895"/>
    </source>
</evidence>
<evidence type="ECO:0000313" key="12">
    <source>
        <dbReference type="Proteomes" id="UP000078148"/>
    </source>
</evidence>
<gene>
    <name evidence="8" type="primary">rnr</name>
    <name evidence="11" type="ORF">AR543_03680</name>
</gene>
<reference evidence="11 12" key="2">
    <citation type="journal article" date="2016" name="Int. J. Syst. Evol. Microbiol.">
        <title>Paenibacillus bovis sp. nov., isolated from raw yak (Bos grunniens) milk.</title>
        <authorList>
            <person name="Gao C."/>
            <person name="Han J."/>
            <person name="Liu Z."/>
            <person name="Xu X."/>
            <person name="Hang F."/>
            <person name="Wu Z."/>
        </authorList>
    </citation>
    <scope>NUCLEOTIDE SEQUENCE [LARGE SCALE GENOMIC DNA]</scope>
    <source>
        <strain evidence="11 12">BD3526</strain>
    </source>
</reference>
<comment type="function">
    <text evidence="8">3'-5' exoribonuclease that releases 5'-nucleoside monophosphates and is involved in maturation of structured RNAs.</text>
</comment>
<evidence type="ECO:0000256" key="2">
    <source>
        <dbReference type="ARBA" id="ARBA00004496"/>
    </source>
</evidence>
<dbReference type="SUPFAM" id="SSF50249">
    <property type="entry name" value="Nucleic acid-binding proteins"/>
    <property type="match status" value="4"/>
</dbReference>
<feature type="domain" description="S1 motif" evidence="10">
    <location>
        <begin position="630"/>
        <end position="710"/>
    </location>
</feature>
<dbReference type="Pfam" id="PF00773">
    <property type="entry name" value="RNB"/>
    <property type="match status" value="1"/>
</dbReference>
<dbReference type="InterPro" id="IPR011805">
    <property type="entry name" value="RNase_R"/>
</dbReference>
<dbReference type="CDD" id="cd04471">
    <property type="entry name" value="S1_RNase_R"/>
    <property type="match status" value="1"/>
</dbReference>